<dbReference type="RefSeq" id="WP_074539021.1">
    <property type="nucleotide sequence ID" value="NZ_FNBD01000010.1"/>
</dbReference>
<dbReference type="SUPFAM" id="SSF52200">
    <property type="entry name" value="Toll/Interleukin receptor TIR domain"/>
    <property type="match status" value="1"/>
</dbReference>
<keyword evidence="2" id="KW-0677">Repeat</keyword>
<dbReference type="SUPFAM" id="SSF52058">
    <property type="entry name" value="L domain-like"/>
    <property type="match status" value="2"/>
</dbReference>
<evidence type="ECO:0000256" key="2">
    <source>
        <dbReference type="ARBA" id="ARBA00022737"/>
    </source>
</evidence>
<dbReference type="InterPro" id="IPR001611">
    <property type="entry name" value="Leu-rich_rpt"/>
</dbReference>
<dbReference type="PROSITE" id="PS51450">
    <property type="entry name" value="LRR"/>
    <property type="match status" value="9"/>
</dbReference>
<dbReference type="PANTHER" id="PTHR46652:SF3">
    <property type="entry name" value="LEUCINE-RICH REPEAT-CONTAINING PROTEIN 9"/>
    <property type="match status" value="1"/>
</dbReference>
<dbReference type="SMART" id="SM00255">
    <property type="entry name" value="TIR"/>
    <property type="match status" value="1"/>
</dbReference>
<dbReference type="Pfam" id="PF08477">
    <property type="entry name" value="Roc"/>
    <property type="match status" value="1"/>
</dbReference>
<dbReference type="PROSITE" id="PS50104">
    <property type="entry name" value="TIR"/>
    <property type="match status" value="1"/>
</dbReference>
<dbReference type="SMART" id="SM00365">
    <property type="entry name" value="LRR_SD22"/>
    <property type="match status" value="8"/>
</dbReference>
<sequence>MEKPKIVLQLEVTLKIELYITDYGDKPFLKLNRSVSIDEDKNIIALNLSDLRISDLSFLADLKDLQSLYLDSNIIEDLSFIKNLINLKNLSLNENSISDVDSLSGLINLEILNLSENNILNITALSKLKKIKHLNISSNNITDISIIKAFKNLKALYADDNSISDLVCISSLLSLKRINFSKNKITDISSLKKLKYLQEFIFSNNRIFDLSPILSLIKNKDFTRSYNFFENPLVYPPTEVYLRGDQPIIKWFEIICEKANSRIAQCLEKNEISLNLGNCGITDLTLIPELFKCIQLEELILSNEWAEYSDNDWTKVISREYDLENNLYEIPNQISKLKKIKRLIVGGDWKNNKRKNSWRIRDVKNLGTLTNLEYLNISNNKIYSVTILKKLYKLKHIHINNNEISSISFSGHFETLESLNASNNNLSSISFLKDLKSIKMLDIHSNKIENINDLESILSSLKKLVIDNNPFVVEQNWKLSKYENHLSTIENYFSKKNATETISYKLPVKVLLLGNHGAGKSTLLDYLMASNKRTRKIKEQSDSTHIVRIEKYPRTKTKRLPDIIYFDFGGQDYYHGIYNAFLTNDAINILLWNLKTNENKIRIDKGNNVLTRDFTKNYWLHQLKHQYADKENVPSNQEILKNEVVLVAQTHADEDVRVTENTNIKGINIKNEFHISLDQGSVDAKKIHKINLNFLESYLNYEIEEKKSQSNYNVIQPQWYGDFLNFIFNFSSEKCTNLKDLLKNYKRKPERSETDADIFNFLIEDLDQLHRQGLILYYKNFNELNDVVWLNPSLLTTFIHSKILTKEDLINNGGEVCEKKFYSIANEDSKIIKLLQLQKVVFHDKEHKKYIIPSFLPLANDIKVKNNYDILTFGLDEPAFTLKFKNFIPFGIVNQLICHFGNNHDSKFFWRDQLIFTLDNSVKVLIKLDFNNLEIFVFLSNKNLVNKDLQIIERYIFNCLIAIYHDVPLLAFRDYQNDQLTITINTEIDDVLLKKKPIVRNSLTVNFIDIINKLPDDLYISLDNEYFVKGTMLNSVKNDFRISSMATIAEPVQKSPETGENYIIRTLSKVHSKELPIYQFQNFTNQNLKKMKKIFISYSKDDLSLVHEFEDHLSSLKRDGIISTWYCTELIAGGEWDKDITKHFEEADIVCFMVSSNLMRTDYIHKYEIAKAFEKKENDESFKIVPIILDFCSWSTMKNNLSKFSALPYTAKPVCDFDNKNMAWYVIVECIRIMITSDEQPTGDDWFEQKELPKNIKNIYERIVNKSVDKNN</sequence>
<name>A0A1G7JPL8_9FLAO</name>
<dbReference type="Pfam" id="PF12799">
    <property type="entry name" value="LRR_4"/>
    <property type="match status" value="2"/>
</dbReference>
<feature type="domain" description="TIR" evidence="3">
    <location>
        <begin position="1090"/>
        <end position="1231"/>
    </location>
</feature>
<dbReference type="InterPro" id="IPR000157">
    <property type="entry name" value="TIR_dom"/>
</dbReference>
<organism evidence="4 5">
    <name type="scientific">Cellulophaga baltica</name>
    <dbReference type="NCBI Taxonomy" id="76594"/>
    <lineage>
        <taxon>Bacteria</taxon>
        <taxon>Pseudomonadati</taxon>
        <taxon>Bacteroidota</taxon>
        <taxon>Flavobacteriia</taxon>
        <taxon>Flavobacteriales</taxon>
        <taxon>Flavobacteriaceae</taxon>
        <taxon>Cellulophaga</taxon>
    </lineage>
</organism>
<dbReference type="SUPFAM" id="SSF52540">
    <property type="entry name" value="P-loop containing nucleoside triphosphate hydrolases"/>
    <property type="match status" value="1"/>
</dbReference>
<protein>
    <submittedName>
        <fullName evidence="4">Ras of Complex, Roc, domain of DAPkinase</fullName>
    </submittedName>
</protein>
<dbReference type="InterPro" id="IPR032675">
    <property type="entry name" value="LRR_dom_sf"/>
</dbReference>
<dbReference type="SMART" id="SM00369">
    <property type="entry name" value="LRR_TYP"/>
    <property type="match status" value="5"/>
</dbReference>
<evidence type="ECO:0000256" key="1">
    <source>
        <dbReference type="ARBA" id="ARBA00022614"/>
    </source>
</evidence>
<dbReference type="EMBL" id="FNBD01000010">
    <property type="protein sequence ID" value="SDF26795.1"/>
    <property type="molecule type" value="Genomic_DNA"/>
</dbReference>
<dbReference type="Gene3D" id="3.30.310.200">
    <property type="match status" value="1"/>
</dbReference>
<accession>A0A1G7JPL8</accession>
<keyword evidence="4" id="KW-0418">Kinase</keyword>
<dbReference type="GO" id="GO:0016301">
    <property type="term" value="F:kinase activity"/>
    <property type="evidence" value="ECO:0007669"/>
    <property type="project" value="UniProtKB-KW"/>
</dbReference>
<dbReference type="InterPro" id="IPR035897">
    <property type="entry name" value="Toll_tir_struct_dom_sf"/>
</dbReference>
<dbReference type="Gene3D" id="3.40.50.300">
    <property type="entry name" value="P-loop containing nucleotide triphosphate hydrolases"/>
    <property type="match status" value="1"/>
</dbReference>
<dbReference type="Gene3D" id="3.40.50.10140">
    <property type="entry name" value="Toll/interleukin-1 receptor homology (TIR) domain"/>
    <property type="match status" value="1"/>
</dbReference>
<keyword evidence="1" id="KW-0433">Leucine-rich repeat</keyword>
<keyword evidence="4" id="KW-0808">Transferase</keyword>
<dbReference type="Proteomes" id="UP000182114">
    <property type="component" value="Unassembled WGS sequence"/>
</dbReference>
<dbReference type="AlphaFoldDB" id="A0A1G7JPL8"/>
<evidence type="ECO:0000313" key="4">
    <source>
        <dbReference type="EMBL" id="SDF26795.1"/>
    </source>
</evidence>
<keyword evidence="5" id="KW-1185">Reference proteome</keyword>
<dbReference type="Pfam" id="PF13676">
    <property type="entry name" value="TIR_2"/>
    <property type="match status" value="1"/>
</dbReference>
<dbReference type="PANTHER" id="PTHR46652">
    <property type="entry name" value="LEUCINE-RICH REPEAT AND IQ DOMAIN-CONTAINING PROTEIN 1-RELATED"/>
    <property type="match status" value="1"/>
</dbReference>
<reference evidence="5" key="1">
    <citation type="submission" date="2016-10" db="EMBL/GenBank/DDBJ databases">
        <authorList>
            <person name="Varghese N."/>
            <person name="Submissions S."/>
        </authorList>
    </citation>
    <scope>NUCLEOTIDE SEQUENCE [LARGE SCALE GENOMIC DNA]</scope>
    <source>
        <strain evidence="5">DSM 24729</strain>
    </source>
</reference>
<dbReference type="InterPro" id="IPR025875">
    <property type="entry name" value="Leu-rich_rpt_4"/>
</dbReference>
<proteinExistence type="predicted"/>
<dbReference type="GO" id="GO:0007165">
    <property type="term" value="P:signal transduction"/>
    <property type="evidence" value="ECO:0007669"/>
    <property type="project" value="InterPro"/>
</dbReference>
<dbReference type="InterPro" id="IPR027417">
    <property type="entry name" value="P-loop_NTPase"/>
</dbReference>
<gene>
    <name evidence="4" type="ORF">SAMN04487992_11038</name>
</gene>
<dbReference type="InterPro" id="IPR003591">
    <property type="entry name" value="Leu-rich_rpt_typical-subtyp"/>
</dbReference>
<dbReference type="InterPro" id="IPR050836">
    <property type="entry name" value="SDS22/Internalin_LRR"/>
</dbReference>
<dbReference type="Gene3D" id="3.80.10.10">
    <property type="entry name" value="Ribonuclease Inhibitor"/>
    <property type="match status" value="2"/>
</dbReference>
<evidence type="ECO:0000313" key="5">
    <source>
        <dbReference type="Proteomes" id="UP000182114"/>
    </source>
</evidence>
<evidence type="ECO:0000259" key="3">
    <source>
        <dbReference type="PROSITE" id="PS50104"/>
    </source>
</evidence>